<sequence length="106" mass="12168">MAGAPPDLFPWPCRFCLGRPRRINTVEGDDFSRSIEFVSMLCFRRLSRELHCGRLLSSGAFSDRPNEPTQVWVSQLPGTRTNDVDSRLMETMSSALFRTEEDRERA</sequence>
<protein>
    <submittedName>
        <fullName evidence="1">Uncharacterized protein</fullName>
    </submittedName>
</protein>
<comment type="caution">
    <text evidence="1">The sequence shown here is derived from an EMBL/GenBank/DDBJ whole genome shotgun (WGS) entry which is preliminary data.</text>
</comment>
<proteinExistence type="predicted"/>
<evidence type="ECO:0000313" key="2">
    <source>
        <dbReference type="Proteomes" id="UP001367508"/>
    </source>
</evidence>
<evidence type="ECO:0000313" key="1">
    <source>
        <dbReference type="EMBL" id="KAK7313205.1"/>
    </source>
</evidence>
<accession>A0AAN9PUX1</accession>
<name>A0AAN9PUX1_CANGL</name>
<gene>
    <name evidence="1" type="ORF">VNO77_37728</name>
</gene>
<reference evidence="1 2" key="1">
    <citation type="submission" date="2024-01" db="EMBL/GenBank/DDBJ databases">
        <title>The genomes of 5 underutilized Papilionoideae crops provide insights into root nodulation and disease resistanc.</title>
        <authorList>
            <person name="Jiang F."/>
        </authorList>
    </citation>
    <scope>NUCLEOTIDE SEQUENCE [LARGE SCALE GENOMIC DNA]</scope>
    <source>
        <strain evidence="1">LVBAO_FW01</strain>
        <tissue evidence="1">Leaves</tissue>
    </source>
</reference>
<keyword evidence="2" id="KW-1185">Reference proteome</keyword>
<dbReference type="AlphaFoldDB" id="A0AAN9PUX1"/>
<dbReference type="Proteomes" id="UP001367508">
    <property type="component" value="Unassembled WGS sequence"/>
</dbReference>
<dbReference type="EMBL" id="JAYMYQ010000009">
    <property type="protein sequence ID" value="KAK7313205.1"/>
    <property type="molecule type" value="Genomic_DNA"/>
</dbReference>
<organism evidence="1 2">
    <name type="scientific">Canavalia gladiata</name>
    <name type="common">Sword bean</name>
    <name type="synonym">Dolichos gladiatus</name>
    <dbReference type="NCBI Taxonomy" id="3824"/>
    <lineage>
        <taxon>Eukaryota</taxon>
        <taxon>Viridiplantae</taxon>
        <taxon>Streptophyta</taxon>
        <taxon>Embryophyta</taxon>
        <taxon>Tracheophyta</taxon>
        <taxon>Spermatophyta</taxon>
        <taxon>Magnoliopsida</taxon>
        <taxon>eudicotyledons</taxon>
        <taxon>Gunneridae</taxon>
        <taxon>Pentapetalae</taxon>
        <taxon>rosids</taxon>
        <taxon>fabids</taxon>
        <taxon>Fabales</taxon>
        <taxon>Fabaceae</taxon>
        <taxon>Papilionoideae</taxon>
        <taxon>50 kb inversion clade</taxon>
        <taxon>NPAAA clade</taxon>
        <taxon>indigoferoid/millettioid clade</taxon>
        <taxon>Phaseoleae</taxon>
        <taxon>Canavalia</taxon>
    </lineage>
</organism>